<keyword evidence="2" id="KW-1185">Reference proteome</keyword>
<name>A0A2S6N0E1_9HYPH</name>
<dbReference type="Proteomes" id="UP000239089">
    <property type="component" value="Unassembled WGS sequence"/>
</dbReference>
<dbReference type="AlphaFoldDB" id="A0A2S6N0E1"/>
<gene>
    <name evidence="1" type="ORF">CCR94_18650</name>
</gene>
<accession>A0A2S6N0E1</accession>
<comment type="caution">
    <text evidence="1">The sequence shown here is derived from an EMBL/GenBank/DDBJ whole genome shotgun (WGS) entry which is preliminary data.</text>
</comment>
<dbReference type="EMBL" id="NHSJ01000116">
    <property type="protein sequence ID" value="PPQ28070.1"/>
    <property type="molecule type" value="Genomic_DNA"/>
</dbReference>
<evidence type="ECO:0000313" key="2">
    <source>
        <dbReference type="Proteomes" id="UP000239089"/>
    </source>
</evidence>
<protein>
    <submittedName>
        <fullName evidence="1">Uncharacterized protein</fullName>
    </submittedName>
</protein>
<proteinExistence type="predicted"/>
<sequence>MRVRQFVGEIGVDLCIKLGEKEDFLKVYDGVDPRDPALFTENTFDEAVPPCGKMAKRAV</sequence>
<organism evidence="1 2">
    <name type="scientific">Rhodoblastus sphagnicola</name>
    <dbReference type="NCBI Taxonomy" id="333368"/>
    <lineage>
        <taxon>Bacteria</taxon>
        <taxon>Pseudomonadati</taxon>
        <taxon>Pseudomonadota</taxon>
        <taxon>Alphaproteobacteria</taxon>
        <taxon>Hyphomicrobiales</taxon>
        <taxon>Rhodoblastaceae</taxon>
        <taxon>Rhodoblastus</taxon>
    </lineage>
</organism>
<reference evidence="1 2" key="1">
    <citation type="journal article" date="2018" name="Arch. Microbiol.">
        <title>New insights into the metabolic potential of the phototrophic purple bacterium Rhodopila globiformis DSM 161(T) from its draft genome sequence and evidence for a vanadium-dependent nitrogenase.</title>
        <authorList>
            <person name="Imhoff J.F."/>
            <person name="Rahn T."/>
            <person name="Kunzel S."/>
            <person name="Neulinger S.C."/>
        </authorList>
    </citation>
    <scope>NUCLEOTIDE SEQUENCE [LARGE SCALE GENOMIC DNA]</scope>
    <source>
        <strain evidence="1 2">DSM 16996</strain>
    </source>
</reference>
<evidence type="ECO:0000313" key="1">
    <source>
        <dbReference type="EMBL" id="PPQ28070.1"/>
    </source>
</evidence>